<dbReference type="AlphaFoldDB" id="A0A7S4EPQ8"/>
<evidence type="ECO:0000313" key="2">
    <source>
        <dbReference type="EMBL" id="CAE0726937.1"/>
    </source>
</evidence>
<accession>A0A7S4EPQ8</accession>
<protein>
    <submittedName>
        <fullName evidence="2">Uncharacterized protein</fullName>
    </submittedName>
</protein>
<feature type="compositionally biased region" description="Basic residues" evidence="1">
    <location>
        <begin position="171"/>
        <end position="180"/>
    </location>
</feature>
<feature type="compositionally biased region" description="Polar residues" evidence="1">
    <location>
        <begin position="157"/>
        <end position="170"/>
    </location>
</feature>
<gene>
    <name evidence="2" type="ORF">PAUS00366_LOCUS19697</name>
</gene>
<dbReference type="EMBL" id="HBIX01029289">
    <property type="protein sequence ID" value="CAE0726937.1"/>
    <property type="molecule type" value="Transcribed_RNA"/>
</dbReference>
<feature type="region of interest" description="Disordered" evidence="1">
    <location>
        <begin position="144"/>
        <end position="180"/>
    </location>
</feature>
<proteinExistence type="predicted"/>
<name>A0A7S4EPQ8_9STRA</name>
<evidence type="ECO:0000256" key="1">
    <source>
        <dbReference type="SAM" id="MobiDB-lite"/>
    </source>
</evidence>
<reference evidence="2" key="1">
    <citation type="submission" date="2021-01" db="EMBL/GenBank/DDBJ databases">
        <authorList>
            <person name="Corre E."/>
            <person name="Pelletier E."/>
            <person name="Niang G."/>
            <person name="Scheremetjew M."/>
            <person name="Finn R."/>
            <person name="Kale V."/>
            <person name="Holt S."/>
            <person name="Cochrane G."/>
            <person name="Meng A."/>
            <person name="Brown T."/>
            <person name="Cohen L."/>
        </authorList>
    </citation>
    <scope>NUCLEOTIDE SEQUENCE</scope>
    <source>
        <strain evidence="2">10249 10 AB</strain>
    </source>
</reference>
<organism evidence="2">
    <name type="scientific">Pseudo-nitzschia australis</name>
    <dbReference type="NCBI Taxonomy" id="44445"/>
    <lineage>
        <taxon>Eukaryota</taxon>
        <taxon>Sar</taxon>
        <taxon>Stramenopiles</taxon>
        <taxon>Ochrophyta</taxon>
        <taxon>Bacillariophyta</taxon>
        <taxon>Bacillariophyceae</taxon>
        <taxon>Bacillariophycidae</taxon>
        <taxon>Bacillariales</taxon>
        <taxon>Bacillariaceae</taxon>
        <taxon>Pseudo-nitzschia</taxon>
    </lineage>
</organism>
<sequence length="180" mass="19367">MNVASASASASSATLSNGDDIVPESFGSLLAPDFSGSAANSSSLDTTASKRNCYHHGDRNSCCQCREWKTGDWRSLKEKDFQEVQEIVAEDVYVEEQQQGTALSAETPLPKPICTQLNPKGYGHSPCQAKRKTDAATFFCSRGQGGRGRLQRGDNYGLSNACSSSKIQGSKTKKARKGLY</sequence>